<feature type="repeat" description="PPR" evidence="2">
    <location>
        <begin position="545"/>
        <end position="579"/>
    </location>
</feature>
<dbReference type="PANTHER" id="PTHR35476:SF2">
    <property type="entry name" value="MUCIN-LIKE PROTEIN"/>
    <property type="match status" value="1"/>
</dbReference>
<name>A0A6J5U9J0_PRUAR</name>
<dbReference type="Proteomes" id="UP000507222">
    <property type="component" value="Unassembled WGS sequence"/>
</dbReference>
<feature type="repeat" description="PPR" evidence="2">
    <location>
        <begin position="444"/>
        <end position="478"/>
    </location>
</feature>
<feature type="compositionally biased region" description="Polar residues" evidence="3">
    <location>
        <begin position="328"/>
        <end position="347"/>
    </location>
</feature>
<evidence type="ECO:0000313" key="4">
    <source>
        <dbReference type="EMBL" id="CAB4273050.1"/>
    </source>
</evidence>
<accession>A0A6J5U9J0</accession>
<feature type="region of interest" description="Disordered" evidence="3">
    <location>
        <begin position="322"/>
        <end position="347"/>
    </location>
</feature>
<sequence>MKLDKIRRKFRKMVNFSEESSEAGTTRTEPVQAGPGWFGLATELVFISGSAMQALKRIATKTEFQRLSSTITKTHFISSTNFRPFSSNSKKGDDDWNEAWETAWLPPDLSGSSSRAPWETDVNFPSLESSVVLPSDADLETKAFVEDMNENWNERRKPKEEKQQSENGSSLYSLDSIKKDYRVKKQRIHAGLWMKEIEKQEEAKLADSNSFGGGDDIERLLDSCSDIFYSANNDLENSKAPSASDFKNKPDGWETTSKAKDGNVWEMTQREEDILLQEFERRIAYNKFQIASFIKTHIFSRRRPIDGWKYMIEELGPNARKGKGSVTRLPSLSDASTQPFKEENSAMSGSSIMPFKERKIENAHKLFDEFPQGNDLISWNTLTGGYLHVSQPQEVTLEESLQWYCINIGFCLDLQVLTALIDMYAKNGQIDLGRRIFDGVDVKDVVLWNCLVDTYAKCGLVQEAVALLRLMRLERMKPNSSTMSGLRSACAASGSLSVGSCIKDYVEEENLVMDAVLGTALVDMYAKCGFSEKALDIFESMESKDVKSWTAMISGYGVHRQAGNAIRLFYTMEEEGCQPNEVTFLAVLSACSHGGLVTEGVRCFEIMVCKYGFVPKVEHYGCMVDLWGRAGLLEEAHTLID</sequence>
<feature type="compositionally biased region" description="Basic and acidic residues" evidence="3">
    <location>
        <begin position="246"/>
        <end position="258"/>
    </location>
</feature>
<evidence type="ECO:0000256" key="1">
    <source>
        <dbReference type="ARBA" id="ARBA00022737"/>
    </source>
</evidence>
<dbReference type="Gene3D" id="1.25.40.10">
    <property type="entry name" value="Tetratricopeptide repeat domain"/>
    <property type="match status" value="2"/>
</dbReference>
<evidence type="ECO:0000313" key="5">
    <source>
        <dbReference type="Proteomes" id="UP000507222"/>
    </source>
</evidence>
<dbReference type="FunFam" id="1.25.40.10:FF:000242">
    <property type="entry name" value="Pentatricopeptide repeat-containing protein"/>
    <property type="match status" value="1"/>
</dbReference>
<proteinExistence type="predicted"/>
<keyword evidence="1" id="KW-0677">Repeat</keyword>
<dbReference type="AlphaFoldDB" id="A0A6J5U9J0"/>
<feature type="region of interest" description="Disordered" evidence="3">
    <location>
        <begin position="150"/>
        <end position="170"/>
    </location>
</feature>
<reference evidence="4 5" key="1">
    <citation type="submission" date="2020-05" db="EMBL/GenBank/DDBJ databases">
        <authorList>
            <person name="Campoy J."/>
            <person name="Schneeberger K."/>
            <person name="Spophaly S."/>
        </authorList>
    </citation>
    <scope>NUCLEOTIDE SEQUENCE [LARGE SCALE GENOMIC DNA]</scope>
    <source>
        <strain evidence="4">PruArmRojPasFocal</strain>
    </source>
</reference>
<dbReference type="PROSITE" id="PS51375">
    <property type="entry name" value="PPR"/>
    <property type="match status" value="2"/>
</dbReference>
<feature type="compositionally biased region" description="Basic and acidic residues" evidence="3">
    <location>
        <begin position="152"/>
        <end position="164"/>
    </location>
</feature>
<protein>
    <submittedName>
        <fullName evidence="4">Uncharacterized protein</fullName>
    </submittedName>
</protein>
<dbReference type="EMBL" id="CAEKDK010000003">
    <property type="protein sequence ID" value="CAB4273050.1"/>
    <property type="molecule type" value="Genomic_DNA"/>
</dbReference>
<dbReference type="Pfam" id="PF01535">
    <property type="entry name" value="PPR"/>
    <property type="match status" value="1"/>
</dbReference>
<feature type="region of interest" description="Disordered" evidence="3">
    <location>
        <begin position="239"/>
        <end position="258"/>
    </location>
</feature>
<dbReference type="NCBIfam" id="TIGR00756">
    <property type="entry name" value="PPR"/>
    <property type="match status" value="3"/>
</dbReference>
<evidence type="ECO:0000256" key="2">
    <source>
        <dbReference type="PROSITE-ProRule" id="PRU00708"/>
    </source>
</evidence>
<dbReference type="PANTHER" id="PTHR35476">
    <property type="entry name" value="MUCIN-LIKE PROTEIN"/>
    <property type="match status" value="1"/>
</dbReference>
<dbReference type="InterPro" id="IPR002885">
    <property type="entry name" value="PPR_rpt"/>
</dbReference>
<dbReference type="InterPro" id="IPR011990">
    <property type="entry name" value="TPR-like_helical_dom_sf"/>
</dbReference>
<gene>
    <name evidence="4" type="ORF">CURHAP_LOCUS20080</name>
</gene>
<evidence type="ECO:0000256" key="3">
    <source>
        <dbReference type="SAM" id="MobiDB-lite"/>
    </source>
</evidence>
<dbReference type="Pfam" id="PF13041">
    <property type="entry name" value="PPR_2"/>
    <property type="match status" value="2"/>
</dbReference>
<dbReference type="InterPro" id="IPR052851">
    <property type="entry name" value="GCD1_mitochondrial"/>
</dbReference>
<organism evidence="4 5">
    <name type="scientific">Prunus armeniaca</name>
    <name type="common">Apricot</name>
    <name type="synonym">Armeniaca vulgaris</name>
    <dbReference type="NCBI Taxonomy" id="36596"/>
    <lineage>
        <taxon>Eukaryota</taxon>
        <taxon>Viridiplantae</taxon>
        <taxon>Streptophyta</taxon>
        <taxon>Embryophyta</taxon>
        <taxon>Tracheophyta</taxon>
        <taxon>Spermatophyta</taxon>
        <taxon>Magnoliopsida</taxon>
        <taxon>eudicotyledons</taxon>
        <taxon>Gunneridae</taxon>
        <taxon>Pentapetalae</taxon>
        <taxon>rosids</taxon>
        <taxon>fabids</taxon>
        <taxon>Rosales</taxon>
        <taxon>Rosaceae</taxon>
        <taxon>Amygdaloideae</taxon>
        <taxon>Amygdaleae</taxon>
        <taxon>Prunus</taxon>
    </lineage>
</organism>